<dbReference type="GO" id="GO:0140825">
    <property type="term" value="F:lactoperoxidase activity"/>
    <property type="evidence" value="ECO:0007669"/>
    <property type="project" value="UniProtKB-EC"/>
</dbReference>
<evidence type="ECO:0000256" key="9">
    <source>
        <dbReference type="ARBA" id="ARBA00023004"/>
    </source>
</evidence>
<dbReference type="GO" id="GO:0046872">
    <property type="term" value="F:metal ion binding"/>
    <property type="evidence" value="ECO:0007669"/>
    <property type="project" value="UniProtKB-KW"/>
</dbReference>
<keyword evidence="14" id="KW-0732">Signal</keyword>
<evidence type="ECO:0000256" key="14">
    <source>
        <dbReference type="SAM" id="SignalP"/>
    </source>
</evidence>
<comment type="catalytic activity">
    <reaction evidence="1">
        <text>2 a phenolic donor + H2O2 = 2 a phenolic radical donor + 2 H2O</text>
        <dbReference type="Rhea" id="RHEA:56136"/>
        <dbReference type="ChEBI" id="CHEBI:15377"/>
        <dbReference type="ChEBI" id="CHEBI:16240"/>
        <dbReference type="ChEBI" id="CHEBI:139520"/>
        <dbReference type="ChEBI" id="CHEBI:139521"/>
        <dbReference type="EC" id="1.11.1.7"/>
    </reaction>
</comment>
<dbReference type="Gene3D" id="1.10.520.10">
    <property type="match status" value="2"/>
</dbReference>
<organism evidence="16 17">
    <name type="scientific">Corchorus capsularis</name>
    <name type="common">Jute</name>
    <dbReference type="NCBI Taxonomy" id="210143"/>
    <lineage>
        <taxon>Eukaryota</taxon>
        <taxon>Viridiplantae</taxon>
        <taxon>Streptophyta</taxon>
        <taxon>Embryophyta</taxon>
        <taxon>Tracheophyta</taxon>
        <taxon>Spermatophyta</taxon>
        <taxon>Magnoliopsida</taxon>
        <taxon>eudicotyledons</taxon>
        <taxon>Gunneridae</taxon>
        <taxon>Pentapetalae</taxon>
        <taxon>rosids</taxon>
        <taxon>malvids</taxon>
        <taxon>Malvales</taxon>
        <taxon>Malvaceae</taxon>
        <taxon>Grewioideae</taxon>
        <taxon>Apeibeae</taxon>
        <taxon>Corchorus</taxon>
    </lineage>
</organism>
<sequence>MALVFLVLISATFIGISQGQMKVGFYSNTCPDAESMVSGVVRNAAQNNPNIAAKLLRLHFHDCFVDANGPSYEVPTGRRDGRVSDVSQAANMPDVSDSIQQLIAKFRQKGLSEKELVLLSCKSPLLSLSPLTNSLSCMFGDFMVGRNSK</sequence>
<keyword evidence="11" id="KW-0106">Calcium</keyword>
<evidence type="ECO:0000256" key="10">
    <source>
        <dbReference type="PIRSR" id="PIRSR600823-1"/>
    </source>
</evidence>
<evidence type="ECO:0000256" key="8">
    <source>
        <dbReference type="ARBA" id="ARBA00023002"/>
    </source>
</evidence>
<evidence type="ECO:0000313" key="16">
    <source>
        <dbReference type="EMBL" id="OMO79938.1"/>
    </source>
</evidence>
<comment type="cofactor">
    <cofactor evidence="11">
        <name>Ca(2+)</name>
        <dbReference type="ChEBI" id="CHEBI:29108"/>
    </cofactor>
    <text evidence="11">Binds 2 calcium ions per subunit.</text>
</comment>
<reference evidence="16 17" key="1">
    <citation type="submission" date="2013-09" db="EMBL/GenBank/DDBJ databases">
        <title>Corchorus capsularis genome sequencing.</title>
        <authorList>
            <person name="Alam M."/>
            <person name="Haque M.S."/>
            <person name="Islam M.S."/>
            <person name="Emdad E.M."/>
            <person name="Islam M.M."/>
            <person name="Ahmed B."/>
            <person name="Halim A."/>
            <person name="Hossen Q.M.M."/>
            <person name="Hossain M.Z."/>
            <person name="Ahmed R."/>
            <person name="Khan M.M."/>
            <person name="Islam R."/>
            <person name="Rashid M.M."/>
            <person name="Khan S.A."/>
            <person name="Rahman M.S."/>
            <person name="Alam M."/>
        </authorList>
    </citation>
    <scope>NUCLEOTIDE SEQUENCE [LARGE SCALE GENOMIC DNA]</scope>
    <source>
        <strain evidence="17">cv. CVL-1</strain>
        <tissue evidence="16">Whole seedling</tissue>
    </source>
</reference>
<evidence type="ECO:0000256" key="5">
    <source>
        <dbReference type="ARBA" id="ARBA00022559"/>
    </source>
</evidence>
<comment type="caution">
    <text evidence="16">The sequence shown here is derived from an EMBL/GenBank/DDBJ whole genome shotgun (WGS) entry which is preliminary data.</text>
</comment>
<dbReference type="InterPro" id="IPR002016">
    <property type="entry name" value="Haem_peroxidase"/>
</dbReference>
<evidence type="ECO:0000256" key="6">
    <source>
        <dbReference type="ARBA" id="ARBA00022617"/>
    </source>
</evidence>
<accession>A0A1R3IBK1</accession>
<evidence type="ECO:0000256" key="12">
    <source>
        <dbReference type="PIRSR" id="PIRSR600823-4"/>
    </source>
</evidence>
<comment type="cofactor">
    <cofactor evidence="2">
        <name>heme b</name>
        <dbReference type="ChEBI" id="CHEBI:60344"/>
    </cofactor>
</comment>
<protein>
    <recommendedName>
        <fullName evidence="4">peroxidase</fullName>
        <ecNumber evidence="4">1.11.1.7</ecNumber>
    </recommendedName>
</protein>
<dbReference type="STRING" id="210143.A0A1R3IBK1"/>
<feature type="chain" id="PRO_5011960992" description="peroxidase" evidence="14">
    <location>
        <begin position="20"/>
        <end position="149"/>
    </location>
</feature>
<feature type="binding site" evidence="11">
    <location>
        <position position="65"/>
    </location>
    <ligand>
        <name>Ca(2+)</name>
        <dbReference type="ChEBI" id="CHEBI:29108"/>
        <label>1</label>
    </ligand>
</feature>
<feature type="active site" description="Proton acceptor" evidence="10">
    <location>
        <position position="61"/>
    </location>
</feature>
<keyword evidence="8" id="KW-0560">Oxidoreductase</keyword>
<evidence type="ECO:0000313" key="17">
    <source>
        <dbReference type="Proteomes" id="UP000188268"/>
    </source>
</evidence>
<evidence type="ECO:0000256" key="3">
    <source>
        <dbReference type="ARBA" id="ARBA00002322"/>
    </source>
</evidence>
<gene>
    <name evidence="16" type="ORF">CCACVL1_13291</name>
</gene>
<keyword evidence="5 16" id="KW-0575">Peroxidase</keyword>
<evidence type="ECO:0000256" key="1">
    <source>
        <dbReference type="ARBA" id="ARBA00000189"/>
    </source>
</evidence>
<dbReference type="EC" id="1.11.1.7" evidence="4"/>
<dbReference type="Proteomes" id="UP000188268">
    <property type="component" value="Unassembled WGS sequence"/>
</dbReference>
<name>A0A1R3IBK1_COCAP</name>
<dbReference type="PANTHER" id="PTHR31235">
    <property type="entry name" value="PEROXIDASE 25-RELATED"/>
    <property type="match status" value="1"/>
</dbReference>
<dbReference type="PROSITE" id="PS00436">
    <property type="entry name" value="PEROXIDASE_2"/>
    <property type="match status" value="1"/>
</dbReference>
<dbReference type="PRINTS" id="PR00461">
    <property type="entry name" value="PLPEROXIDASE"/>
</dbReference>
<feature type="domain" description="Plant heme peroxidase family profile" evidence="15">
    <location>
        <begin position="20"/>
        <end position="149"/>
    </location>
</feature>
<dbReference type="InterPro" id="IPR019794">
    <property type="entry name" value="Peroxidases_AS"/>
</dbReference>
<dbReference type="Pfam" id="PF00141">
    <property type="entry name" value="peroxidase"/>
    <property type="match status" value="1"/>
</dbReference>
<evidence type="ECO:0000256" key="4">
    <source>
        <dbReference type="ARBA" id="ARBA00012313"/>
    </source>
</evidence>
<dbReference type="GO" id="GO:0020037">
    <property type="term" value="F:heme binding"/>
    <property type="evidence" value="ECO:0007669"/>
    <property type="project" value="InterPro"/>
</dbReference>
<dbReference type="PROSITE" id="PS50873">
    <property type="entry name" value="PEROXIDASE_4"/>
    <property type="match status" value="1"/>
</dbReference>
<feature type="signal peptide" evidence="14">
    <location>
        <begin position="1"/>
        <end position="19"/>
    </location>
</feature>
<dbReference type="Gramene" id="OMO79938">
    <property type="protein sequence ID" value="OMO79938"/>
    <property type="gene ID" value="CCACVL1_13291"/>
</dbReference>
<feature type="site" description="Transition state stabilizer" evidence="12">
    <location>
        <position position="57"/>
    </location>
</feature>
<evidence type="ECO:0000256" key="7">
    <source>
        <dbReference type="ARBA" id="ARBA00022723"/>
    </source>
</evidence>
<dbReference type="AlphaFoldDB" id="A0A1R3IBK1"/>
<evidence type="ECO:0000259" key="15">
    <source>
        <dbReference type="PROSITE" id="PS50873"/>
    </source>
</evidence>
<dbReference type="EMBL" id="AWWV01010340">
    <property type="protein sequence ID" value="OMO79938.1"/>
    <property type="molecule type" value="Genomic_DNA"/>
</dbReference>
<evidence type="ECO:0000256" key="13">
    <source>
        <dbReference type="RuleBase" id="RU004241"/>
    </source>
</evidence>
<dbReference type="SUPFAM" id="SSF48113">
    <property type="entry name" value="Heme-dependent peroxidases"/>
    <property type="match status" value="1"/>
</dbReference>
<keyword evidence="17" id="KW-1185">Reference proteome</keyword>
<keyword evidence="7 11" id="KW-0479">Metal-binding</keyword>
<dbReference type="Gene3D" id="1.10.420.10">
    <property type="entry name" value="Peroxidase, domain 2"/>
    <property type="match status" value="1"/>
</dbReference>
<keyword evidence="6" id="KW-0349">Heme</keyword>
<dbReference type="InterPro" id="IPR000823">
    <property type="entry name" value="Peroxidase_pln"/>
</dbReference>
<comment type="function">
    <text evidence="3">Removal of H(2)O(2), oxidation of toxic reductants, biosynthesis and degradation of lignin, suberization, auxin catabolism, response to environmental stresses such as wounding, pathogen attack and oxidative stress. These functions might be dependent on each isozyme/isoform in each plant tissue.</text>
</comment>
<dbReference type="OrthoDB" id="2113341at2759"/>
<feature type="binding site" evidence="11">
    <location>
        <position position="62"/>
    </location>
    <ligand>
        <name>Ca(2+)</name>
        <dbReference type="ChEBI" id="CHEBI:29108"/>
        <label>1</label>
    </ligand>
</feature>
<keyword evidence="9" id="KW-0408">Iron</keyword>
<evidence type="ECO:0000256" key="11">
    <source>
        <dbReference type="PIRSR" id="PIRSR600823-3"/>
    </source>
</evidence>
<dbReference type="InterPro" id="IPR010255">
    <property type="entry name" value="Haem_peroxidase_sf"/>
</dbReference>
<proteinExistence type="inferred from homology"/>
<comment type="similarity">
    <text evidence="13">Belongs to the peroxidase family.</text>
</comment>
<dbReference type="GO" id="GO:0006979">
    <property type="term" value="P:response to oxidative stress"/>
    <property type="evidence" value="ECO:0007669"/>
    <property type="project" value="InterPro"/>
</dbReference>
<dbReference type="OMA" id="ISRDANC"/>
<evidence type="ECO:0000256" key="2">
    <source>
        <dbReference type="ARBA" id="ARBA00001970"/>
    </source>
</evidence>